<comment type="caution">
    <text evidence="6">The sequence shown here is derived from an EMBL/GenBank/DDBJ whole genome shotgun (WGS) entry which is preliminary data.</text>
</comment>
<evidence type="ECO:0000313" key="7">
    <source>
        <dbReference type="Proteomes" id="UP000623467"/>
    </source>
</evidence>
<sequence>MKRIHKLLGRSMTRGSSAPPSARIPEPSALSLTTFTRPTSPQTAPAPLPRESRSSTSQTAWTDLKEVLKAVRDGSELYPPFQVALTAVISGMESIDCVEDGTNELAKFADHLKGFQGIFSQYDSQKDISPAMSRNLDAMTLELKLIIQALTSKTQRGRGQVMHTLGNIKGAMNIFRRLNNIIEELESGVGGAGGKSEYGIAGNGGIGQSPILNISGAANCTVNILSTDTLEKLGCIDAATINSQSSEGCLKGTRIELLADLLAWSRDPNSPKIFWLDGMAGTGKSAIARSFCHVLQEQNQLGGSFFCLRGDSNRNNPKHIIPTLAVQLASRDGAYKWALLAAIQKGISQNANLKIQVENLLERPLHSNHNSPLPSMVFVIDALDELDNEDITKELIQRLVSVVPGLAIKLLVTSRPERHIRPHFGTEADLRPVLQLHNIEDKIVKADILLYLTHHLNNIWAENSYPLPGTWACPSDVELLADRAGKLFIYAFTVVEYIREKPWDRLQSLIKMRTDTRGPLTQPLDKIYGHILRESMNLEKHESHEITLTKQILAAVLTVRHPLSVATLGCLLAKSAWQVRETLDRLHAVVHVPKYDDNGVISTFHASFGDFLTTPGRAPDDLLINVSAAQAALFSSCNQIMGSELHFNVSNCPTSYLPNTSQKFTIPAILQYVCMHWPYHLAAVSVTETSDAQTSSYLDCLQDGFFPKFLFWLEVLSALNKAYSASTLIMTALTAKCLAHAPQYITQFLADANEFVVSSIEAVEISVAHIYLSALPCIRPTSQIAKMFCSKLDCVPQVHTAGIQRRQQVRLLLTGHDAGVRCVSFSRDGAYIVSGSDDNAIRVWDTRTGEPFIAPIEGHTDSVCCVAFSPDGTHIASGSYDNTIRVWNAKTGKAAIEPIEGHTDWVRSVAFSPDGTHIASGSDDNTIRVWDAKTGKAAIEPIEGHTSYVRSVAFSPDGTHIASGSADMTIRVWDAKTGKAVIEPIQRHTNQIYSVAFSPDGTHIASGSADMTIRVWDAKTGKAVIEAIKGHTDYVRSVAFSPDGTHIASGSDDNTIRVWDAKTGKAAIEPIEGHTSYVRSVAFSPDGTCLASGSDDNTIRVWDAKTCKAAIEPIEGHTNYVCSVVFSPDGTHIASGSYDNTIRVWDAKTGKAVIEPMQGHSDWVRSVAFSPDGTHIASGSFDKTIRVWDAKTGKAVIEPIEGHTNWIRSVAFSPDGTCIASGSNDKTIGVWDAKTGKAVIEPIQGHTDWVRSVAFSLDGTHIASGSDDKTIRVWDAKTGKAVIAPIKGHTNYIRSVAFSPDGTHIASGSDDWTIRVWNAKTGKAVREPIHGHTDSINSVAFSPDGTHIASGSDDQTIRVWQLKPCETTVQESGSLPVDLCSASISLPHNNDNWIRGPNGELVMWVPPEYQKFLQVKPDLILGGSAKVTVALSRVVHGTDWVKCYVG</sequence>
<dbReference type="Pfam" id="PF23414">
    <property type="entry name" value="Beta-prop_EML_2"/>
    <property type="match status" value="1"/>
</dbReference>
<dbReference type="InterPro" id="IPR055442">
    <property type="entry name" value="Beta-prop_EML-like_2nd"/>
</dbReference>
<name>A0A8H6YYH5_9AGAR</name>
<dbReference type="Gene3D" id="2.130.10.10">
    <property type="entry name" value="YVTN repeat-like/Quinoprotein amine dehydrogenase"/>
    <property type="match status" value="6"/>
</dbReference>
<dbReference type="InterPro" id="IPR019775">
    <property type="entry name" value="WD40_repeat_CS"/>
</dbReference>
<evidence type="ECO:0000256" key="3">
    <source>
        <dbReference type="PROSITE-ProRule" id="PRU00221"/>
    </source>
</evidence>
<feature type="repeat" description="WD" evidence="3">
    <location>
        <begin position="1071"/>
        <end position="1112"/>
    </location>
</feature>
<dbReference type="Pfam" id="PF00400">
    <property type="entry name" value="WD40"/>
    <property type="match status" value="9"/>
</dbReference>
<dbReference type="InterPro" id="IPR001680">
    <property type="entry name" value="WD40_rpt"/>
</dbReference>
<dbReference type="OrthoDB" id="538223at2759"/>
<reference evidence="6" key="1">
    <citation type="submission" date="2020-05" db="EMBL/GenBank/DDBJ databases">
        <title>Mycena genomes resolve the evolution of fungal bioluminescence.</title>
        <authorList>
            <person name="Tsai I.J."/>
        </authorList>
    </citation>
    <scope>NUCLEOTIDE SEQUENCE</scope>
    <source>
        <strain evidence="6">160909Yilan</strain>
    </source>
</reference>
<evidence type="ECO:0000256" key="4">
    <source>
        <dbReference type="SAM" id="MobiDB-lite"/>
    </source>
</evidence>
<dbReference type="SMART" id="SM00320">
    <property type="entry name" value="WD40"/>
    <property type="match status" value="13"/>
</dbReference>
<feature type="repeat" description="WD" evidence="3">
    <location>
        <begin position="942"/>
        <end position="983"/>
    </location>
</feature>
<feature type="repeat" description="WD" evidence="3">
    <location>
        <begin position="1157"/>
        <end position="1198"/>
    </location>
</feature>
<proteinExistence type="predicted"/>
<feature type="repeat" description="WD" evidence="3">
    <location>
        <begin position="985"/>
        <end position="1026"/>
    </location>
</feature>
<feature type="repeat" description="WD" evidence="3">
    <location>
        <begin position="1286"/>
        <end position="1327"/>
    </location>
</feature>
<dbReference type="PRINTS" id="PR00320">
    <property type="entry name" value="GPROTEINBRPT"/>
</dbReference>
<feature type="repeat" description="WD" evidence="3">
    <location>
        <begin position="1329"/>
        <end position="1370"/>
    </location>
</feature>
<dbReference type="Proteomes" id="UP000623467">
    <property type="component" value="Unassembled WGS sequence"/>
</dbReference>
<feature type="repeat" description="WD" evidence="3">
    <location>
        <begin position="1028"/>
        <end position="1069"/>
    </location>
</feature>
<feature type="repeat" description="WD" evidence="3">
    <location>
        <begin position="1200"/>
        <end position="1241"/>
    </location>
</feature>
<accession>A0A8H6YYH5</accession>
<dbReference type="PROSITE" id="PS50294">
    <property type="entry name" value="WD_REPEATS_REGION"/>
    <property type="match status" value="13"/>
</dbReference>
<dbReference type="InterPro" id="IPR050349">
    <property type="entry name" value="WD_LIS1/nudF_dynein_reg"/>
</dbReference>
<dbReference type="InterPro" id="IPR056884">
    <property type="entry name" value="NPHP3-like_N"/>
</dbReference>
<feature type="repeat" description="WD" evidence="3">
    <location>
        <begin position="813"/>
        <end position="854"/>
    </location>
</feature>
<gene>
    <name evidence="6" type="ORF">MSAN_00964600</name>
</gene>
<dbReference type="PANTHER" id="PTHR44129">
    <property type="entry name" value="WD REPEAT-CONTAINING PROTEIN POP1"/>
    <property type="match status" value="1"/>
</dbReference>
<dbReference type="InterPro" id="IPR020472">
    <property type="entry name" value="WD40_PAC1"/>
</dbReference>
<feature type="repeat" description="WD" evidence="3">
    <location>
        <begin position="1243"/>
        <end position="1284"/>
    </location>
</feature>
<dbReference type="PROSITE" id="PS50837">
    <property type="entry name" value="NACHT"/>
    <property type="match status" value="1"/>
</dbReference>
<dbReference type="CDD" id="cd00200">
    <property type="entry name" value="WD40"/>
    <property type="match status" value="2"/>
</dbReference>
<dbReference type="InterPro" id="IPR027417">
    <property type="entry name" value="P-loop_NTPase"/>
</dbReference>
<evidence type="ECO:0000259" key="5">
    <source>
        <dbReference type="PROSITE" id="PS50837"/>
    </source>
</evidence>
<dbReference type="PROSITE" id="PS00678">
    <property type="entry name" value="WD_REPEATS_1"/>
    <property type="match status" value="12"/>
</dbReference>
<dbReference type="PROSITE" id="PS50082">
    <property type="entry name" value="WD_REPEATS_2"/>
    <property type="match status" value="13"/>
</dbReference>
<evidence type="ECO:0000256" key="1">
    <source>
        <dbReference type="ARBA" id="ARBA00022574"/>
    </source>
</evidence>
<dbReference type="Gene3D" id="3.40.50.300">
    <property type="entry name" value="P-loop containing nucleotide triphosphate hydrolases"/>
    <property type="match status" value="1"/>
</dbReference>
<dbReference type="InterPro" id="IPR007111">
    <property type="entry name" value="NACHT_NTPase"/>
</dbReference>
<keyword evidence="2" id="KW-0677">Repeat</keyword>
<feature type="repeat" description="WD" evidence="3">
    <location>
        <begin position="1114"/>
        <end position="1155"/>
    </location>
</feature>
<keyword evidence="1 3" id="KW-0853">WD repeat</keyword>
<dbReference type="InterPro" id="IPR015943">
    <property type="entry name" value="WD40/YVTN_repeat-like_dom_sf"/>
</dbReference>
<organism evidence="6 7">
    <name type="scientific">Mycena sanguinolenta</name>
    <dbReference type="NCBI Taxonomy" id="230812"/>
    <lineage>
        <taxon>Eukaryota</taxon>
        <taxon>Fungi</taxon>
        <taxon>Dikarya</taxon>
        <taxon>Basidiomycota</taxon>
        <taxon>Agaricomycotina</taxon>
        <taxon>Agaricomycetes</taxon>
        <taxon>Agaricomycetidae</taxon>
        <taxon>Agaricales</taxon>
        <taxon>Marasmiineae</taxon>
        <taxon>Mycenaceae</taxon>
        <taxon>Mycena</taxon>
    </lineage>
</organism>
<dbReference type="InterPro" id="IPR036322">
    <property type="entry name" value="WD40_repeat_dom_sf"/>
</dbReference>
<feature type="compositionally biased region" description="Polar residues" evidence="4">
    <location>
        <begin position="30"/>
        <end position="43"/>
    </location>
</feature>
<dbReference type="EMBL" id="JACAZH010000006">
    <property type="protein sequence ID" value="KAF7367054.1"/>
    <property type="molecule type" value="Genomic_DNA"/>
</dbReference>
<feature type="region of interest" description="Disordered" evidence="4">
    <location>
        <begin position="1"/>
        <end position="59"/>
    </location>
</feature>
<keyword evidence="7" id="KW-1185">Reference proteome</keyword>
<protein>
    <recommendedName>
        <fullName evidence="5">NACHT domain-containing protein</fullName>
    </recommendedName>
</protein>
<feature type="domain" description="NACHT" evidence="5">
    <location>
        <begin position="272"/>
        <end position="416"/>
    </location>
</feature>
<dbReference type="SUPFAM" id="SSF50978">
    <property type="entry name" value="WD40 repeat-like"/>
    <property type="match status" value="1"/>
</dbReference>
<evidence type="ECO:0000313" key="6">
    <source>
        <dbReference type="EMBL" id="KAF7367054.1"/>
    </source>
</evidence>
<feature type="repeat" description="WD" evidence="3">
    <location>
        <begin position="899"/>
        <end position="940"/>
    </location>
</feature>
<dbReference type="SUPFAM" id="SSF50998">
    <property type="entry name" value="Quinoprotein alcohol dehydrogenase-like"/>
    <property type="match status" value="1"/>
</dbReference>
<evidence type="ECO:0000256" key="2">
    <source>
        <dbReference type="ARBA" id="ARBA00022737"/>
    </source>
</evidence>
<dbReference type="InterPro" id="IPR011047">
    <property type="entry name" value="Quinoprotein_ADH-like_sf"/>
</dbReference>
<feature type="repeat" description="WD" evidence="3">
    <location>
        <begin position="856"/>
        <end position="897"/>
    </location>
</feature>
<dbReference type="Pfam" id="PF24883">
    <property type="entry name" value="NPHP3_N"/>
    <property type="match status" value="1"/>
</dbReference>
<dbReference type="SUPFAM" id="SSF52540">
    <property type="entry name" value="P-loop containing nucleoside triphosphate hydrolases"/>
    <property type="match status" value="1"/>
</dbReference>